<dbReference type="EMBL" id="MSDO01000009">
    <property type="protein sequence ID" value="OLO04761.1"/>
    <property type="molecule type" value="Genomic_DNA"/>
</dbReference>
<proteinExistence type="predicted"/>
<name>A0A1Q8STK2_9GAMM</name>
<dbReference type="Proteomes" id="UP000186878">
    <property type="component" value="Unassembled WGS sequence"/>
</dbReference>
<dbReference type="AlphaFoldDB" id="A0A1Q8STK2"/>
<accession>A0A1Q8STK2</accession>
<gene>
    <name evidence="1" type="ORF">BTW07_08185</name>
</gene>
<dbReference type="STRING" id="404433.BTW07_08185"/>
<reference evidence="1 2" key="1">
    <citation type="submission" date="2016-12" db="EMBL/GenBank/DDBJ databases">
        <title>Draft genome sequences of strains Salinicola socius SMB35, Salinicola sp. MH3R3-1 and Chromohalobacter sp. SMB17 from the Verkhnekamsk potash mining region of Russia.</title>
        <authorList>
            <person name="Mavrodi D.V."/>
            <person name="Olsson B.E."/>
            <person name="Korsakova E.S."/>
            <person name="Pyankova A."/>
            <person name="Mavrodi O.V."/>
            <person name="Plotnikova E.G."/>
        </authorList>
    </citation>
    <scope>NUCLEOTIDE SEQUENCE [LARGE SCALE GENOMIC DNA]</scope>
    <source>
        <strain evidence="1 2">SMB35</strain>
    </source>
</reference>
<comment type="caution">
    <text evidence="1">The sequence shown here is derived from an EMBL/GenBank/DDBJ whole genome shotgun (WGS) entry which is preliminary data.</text>
</comment>
<evidence type="ECO:0000313" key="1">
    <source>
        <dbReference type="EMBL" id="OLO04761.1"/>
    </source>
</evidence>
<evidence type="ECO:0000313" key="2">
    <source>
        <dbReference type="Proteomes" id="UP000186878"/>
    </source>
</evidence>
<protein>
    <submittedName>
        <fullName evidence="1">Uncharacterized protein</fullName>
    </submittedName>
</protein>
<organism evidence="1 2">
    <name type="scientific">Salinicola socius</name>
    <dbReference type="NCBI Taxonomy" id="404433"/>
    <lineage>
        <taxon>Bacteria</taxon>
        <taxon>Pseudomonadati</taxon>
        <taxon>Pseudomonadota</taxon>
        <taxon>Gammaproteobacteria</taxon>
        <taxon>Oceanospirillales</taxon>
        <taxon>Halomonadaceae</taxon>
        <taxon>Salinicola</taxon>
    </lineage>
</organism>
<sequence length="402" mass="45077">MPKTSDSTDLLAAAFSGMPLNKIGNAIKNVHTAQEKFLSSLDPRFSVTSEYYEDATKYRLDAVEKGFGINFKFNFKDRPDLRDDLRGFYRQGRPVSIPSELVEVEGSNLFEHIFSEQGELNIVPQGHSAKLKMWLAGNDVDDFFQIDDLDGHVYIGSEEAMFRGECFGGLLSVEHSNISRQLQGALNYTLSLDITKWDHVELLKLPYFNKLKELVEKIVDGWNVLFSLEIKGDVVYKSNPVVISGDEYWRAALDHFNYISSAKTISSLLGVDIAHDSNYVCAGLSALKVKEVADIISGSKAVKFSDLTDFPELSLTVDSPDEVKKVFGNQQGPQEIVSEIAGKSIEIFGRKISLPKEVCRFKGVGLSFSKPLDLLEIGDRIQIVLKPMLPDQEFERYFLGYE</sequence>
<keyword evidence="2" id="KW-1185">Reference proteome</keyword>